<feature type="transmembrane region" description="Helical" evidence="7">
    <location>
        <begin position="163"/>
        <end position="185"/>
    </location>
</feature>
<dbReference type="AlphaFoldDB" id="V4ACK1"/>
<accession>V4ACK1</accession>
<feature type="transmembrane region" description="Helical" evidence="7">
    <location>
        <begin position="299"/>
        <end position="321"/>
    </location>
</feature>
<evidence type="ECO:0000256" key="7">
    <source>
        <dbReference type="SAM" id="Phobius"/>
    </source>
</evidence>
<evidence type="ECO:0000313" key="9">
    <source>
        <dbReference type="EMBL" id="ESO91041.1"/>
    </source>
</evidence>
<protein>
    <recommendedName>
        <fullName evidence="8">Major facilitator superfamily (MFS) profile domain-containing protein</fullName>
    </recommendedName>
</protein>
<evidence type="ECO:0000259" key="8">
    <source>
        <dbReference type="PROSITE" id="PS50850"/>
    </source>
</evidence>
<dbReference type="EMBL" id="KB202284">
    <property type="protein sequence ID" value="ESO91041.1"/>
    <property type="molecule type" value="Genomic_DNA"/>
</dbReference>
<feature type="transmembrane region" description="Helical" evidence="7">
    <location>
        <begin position="451"/>
        <end position="474"/>
    </location>
</feature>
<evidence type="ECO:0000256" key="1">
    <source>
        <dbReference type="ARBA" id="ARBA00004141"/>
    </source>
</evidence>
<keyword evidence="5 7" id="KW-1133">Transmembrane helix</keyword>
<dbReference type="PROSITE" id="PS00217">
    <property type="entry name" value="SUGAR_TRANSPORT_2"/>
    <property type="match status" value="1"/>
</dbReference>
<evidence type="ECO:0000256" key="4">
    <source>
        <dbReference type="ARBA" id="ARBA00022692"/>
    </source>
</evidence>
<evidence type="ECO:0000256" key="6">
    <source>
        <dbReference type="ARBA" id="ARBA00023136"/>
    </source>
</evidence>
<dbReference type="PANTHER" id="PTHR23511">
    <property type="entry name" value="SYNAPTIC VESICLE GLYCOPROTEIN 2"/>
    <property type="match status" value="1"/>
</dbReference>
<proteinExistence type="inferred from homology"/>
<dbReference type="STRING" id="225164.V4ACK1"/>
<dbReference type="Pfam" id="PF00083">
    <property type="entry name" value="Sugar_tr"/>
    <property type="match status" value="1"/>
</dbReference>
<feature type="transmembrane region" description="Helical" evidence="7">
    <location>
        <begin position="480"/>
        <end position="498"/>
    </location>
</feature>
<organism evidence="9 10">
    <name type="scientific">Lottia gigantea</name>
    <name type="common">Giant owl limpet</name>
    <dbReference type="NCBI Taxonomy" id="225164"/>
    <lineage>
        <taxon>Eukaryota</taxon>
        <taxon>Metazoa</taxon>
        <taxon>Spiralia</taxon>
        <taxon>Lophotrochozoa</taxon>
        <taxon>Mollusca</taxon>
        <taxon>Gastropoda</taxon>
        <taxon>Patellogastropoda</taxon>
        <taxon>Lottioidea</taxon>
        <taxon>Lottiidae</taxon>
        <taxon>Lottia</taxon>
    </lineage>
</organism>
<dbReference type="InterPro" id="IPR005829">
    <property type="entry name" value="Sugar_transporter_CS"/>
</dbReference>
<sequence length="508" mass="56361">MLTKLSHIISSNLIITFSEYGKFFFAHLFVCSLAAAADSIEIMSLSMILPSATCDLQLTSVFKGWINASVFIGKTENLLFFSVGMTLGGIVWGPLADVSGRKSIMLTSLTLNWVAALISSFVNNPYVFTILRFFSGLGIGGSIPVIFTFFIEFQHKSLRGTMGCSLTIAWMFGNVFQAGLAWAIIPNKVGISTSILDYTGWRMFIAVCVIPSFVSVLILIAMPESPKYLLQEERNEEAIAVVRKVYRWNNNEEIEIKKIILAGDENTSLVKQNKEEGKFKNCSIFNQVSELFSKKYRCLSFITIGVIGFFSYGYYGLFMWFPELFRRMGDMNGSSFCGLSSNQNTTPVVSTEIESCNELDNQVYIDSLISMSASVVGPLLIVFYVDRIGRKPFLVGGLLCGAFSLFFFYFITTRVHAIILSSVFALFASIVFSIFDIVAVEQYPTHVRSTAFGIFCAAIRLAAILANVSFGMLIDQNCSAMIITPALLLLASGILAFWTPDMTQKDIY</sequence>
<comment type="similarity">
    <text evidence="2">Belongs to the major facilitator superfamily.</text>
</comment>
<dbReference type="GeneID" id="20232118"/>
<dbReference type="PANTHER" id="PTHR23511:SF34">
    <property type="entry name" value="SYNAPTIC VESICLE GLYCOPROTEIN 2"/>
    <property type="match status" value="1"/>
</dbReference>
<feature type="transmembrane region" description="Helical" evidence="7">
    <location>
        <begin position="367"/>
        <end position="385"/>
    </location>
</feature>
<dbReference type="InterPro" id="IPR020846">
    <property type="entry name" value="MFS_dom"/>
</dbReference>
<dbReference type="Gene3D" id="1.20.1250.20">
    <property type="entry name" value="MFS general substrate transporter like domains"/>
    <property type="match status" value="1"/>
</dbReference>
<keyword evidence="3" id="KW-0813">Transport</keyword>
<feature type="transmembrane region" description="Helical" evidence="7">
    <location>
        <begin position="78"/>
        <end position="96"/>
    </location>
</feature>
<dbReference type="PROSITE" id="PS50850">
    <property type="entry name" value="MFS"/>
    <property type="match status" value="1"/>
</dbReference>
<evidence type="ECO:0000256" key="5">
    <source>
        <dbReference type="ARBA" id="ARBA00022989"/>
    </source>
</evidence>
<evidence type="ECO:0000256" key="3">
    <source>
        <dbReference type="ARBA" id="ARBA00022448"/>
    </source>
</evidence>
<dbReference type="OMA" id="LKQVWDN"/>
<dbReference type="OrthoDB" id="4139357at2759"/>
<comment type="subcellular location">
    <subcellularLocation>
        <location evidence="1">Membrane</location>
        <topology evidence="1">Multi-pass membrane protein</topology>
    </subcellularLocation>
</comment>
<dbReference type="KEGG" id="lgi:LOTGIDRAFT_122544"/>
<dbReference type="SUPFAM" id="SSF103473">
    <property type="entry name" value="MFS general substrate transporter"/>
    <property type="match status" value="1"/>
</dbReference>
<reference evidence="9 10" key="1">
    <citation type="journal article" date="2013" name="Nature">
        <title>Insights into bilaterian evolution from three spiralian genomes.</title>
        <authorList>
            <person name="Simakov O."/>
            <person name="Marletaz F."/>
            <person name="Cho S.J."/>
            <person name="Edsinger-Gonzales E."/>
            <person name="Havlak P."/>
            <person name="Hellsten U."/>
            <person name="Kuo D.H."/>
            <person name="Larsson T."/>
            <person name="Lv J."/>
            <person name="Arendt D."/>
            <person name="Savage R."/>
            <person name="Osoegawa K."/>
            <person name="de Jong P."/>
            <person name="Grimwood J."/>
            <person name="Chapman J.A."/>
            <person name="Shapiro H."/>
            <person name="Aerts A."/>
            <person name="Otillar R.P."/>
            <person name="Terry A.Y."/>
            <person name="Boore J.L."/>
            <person name="Grigoriev I.V."/>
            <person name="Lindberg D.R."/>
            <person name="Seaver E.C."/>
            <person name="Weisblat D.A."/>
            <person name="Putnam N.H."/>
            <person name="Rokhsar D.S."/>
        </authorList>
    </citation>
    <scope>NUCLEOTIDE SEQUENCE [LARGE SCALE GENOMIC DNA]</scope>
</reference>
<dbReference type="GO" id="GO:0016020">
    <property type="term" value="C:membrane"/>
    <property type="evidence" value="ECO:0007669"/>
    <property type="project" value="UniProtKB-SubCell"/>
</dbReference>
<feature type="transmembrane region" description="Helical" evidence="7">
    <location>
        <begin position="128"/>
        <end position="151"/>
    </location>
</feature>
<dbReference type="GO" id="GO:0022857">
    <property type="term" value="F:transmembrane transporter activity"/>
    <property type="evidence" value="ECO:0007669"/>
    <property type="project" value="InterPro"/>
</dbReference>
<evidence type="ECO:0000256" key="2">
    <source>
        <dbReference type="ARBA" id="ARBA00008335"/>
    </source>
</evidence>
<evidence type="ECO:0000313" key="10">
    <source>
        <dbReference type="Proteomes" id="UP000030746"/>
    </source>
</evidence>
<name>V4ACK1_LOTGI</name>
<dbReference type="CTD" id="20232118"/>
<feature type="transmembrane region" description="Helical" evidence="7">
    <location>
        <begin position="392"/>
        <end position="411"/>
    </location>
</feature>
<keyword evidence="10" id="KW-1185">Reference proteome</keyword>
<dbReference type="PROSITE" id="PS00216">
    <property type="entry name" value="SUGAR_TRANSPORT_1"/>
    <property type="match status" value="1"/>
</dbReference>
<dbReference type="Proteomes" id="UP000030746">
    <property type="component" value="Unassembled WGS sequence"/>
</dbReference>
<gene>
    <name evidence="9" type="ORF">LOTGIDRAFT_122544</name>
</gene>
<feature type="transmembrane region" description="Helical" evidence="7">
    <location>
        <begin position="200"/>
        <end position="221"/>
    </location>
</feature>
<keyword evidence="4 7" id="KW-0812">Transmembrane</keyword>
<dbReference type="InterPro" id="IPR036259">
    <property type="entry name" value="MFS_trans_sf"/>
</dbReference>
<feature type="transmembrane region" description="Helical" evidence="7">
    <location>
        <begin position="417"/>
        <end position="439"/>
    </location>
</feature>
<dbReference type="RefSeq" id="XP_009058311.1">
    <property type="nucleotide sequence ID" value="XM_009060063.1"/>
</dbReference>
<dbReference type="HOGENOM" id="CLU_001265_46_15_1"/>
<dbReference type="InterPro" id="IPR005828">
    <property type="entry name" value="MFS_sugar_transport-like"/>
</dbReference>
<keyword evidence="6 7" id="KW-0472">Membrane</keyword>
<feature type="domain" description="Major facilitator superfamily (MFS) profile" evidence="8">
    <location>
        <begin position="27"/>
        <end position="503"/>
    </location>
</feature>